<sequence>MAKINVDPPQRKMVKILPKNKGLMFDGTDLERFLESYKQAAQQDGASEYDMARQIVFFVQRGEIRTVVRVLDGYASHDWTKLKASMLACWGRIEIVPFTLQNRSHNEAASPNQSSSPNRVTSSSLAESYRSNSVRGPPEDLKPFESIPVNPVEAPCFAVDLTPSVCYLDKEDRDVEPEPLDHSTEVSSHKGGPLIEKILSSQPSDSPYLAECSLSDPAREEQDKNESFKSLSTTAKKTVSTSSEVFDVSYPPGLGPVTDSDAGEKAMNTDPKLVKLVTDKPSHAYGALAKQIFLSSPLVIPSLAGGDNLKSSDFPSVSFPPGLSFSKAPTRAIPNSEEEEMSANLEHFKQPIKEPNVKSPAVGSPNYFARTNQSDPQGQYKGQDKDIKISLSEPFASSCQVGMFPADLVQKQHERASPPEVLLFNAILLPDPTPLQIRVLPGEPGQNLDHLHLVLGSIKTHLRFSFPVNPSNFLSSFVSSGEVDPSLLERRTGVGPNLFWTSEDLLRNEGKLLFFILILTAWFLHWAPLPIGLRDENKLHSSLLPLSPQHRSSHAVSFQDQDGAHPDSSFQDEDFVAQDNNGEIGEPQAYLILKAQAYEVENGTLRRDWRLTVPLSNFKLDEGQRILGTDSKWWVENMELRPVLGRRQRWEGNGVV</sequence>
<feature type="compositionally biased region" description="Polar residues" evidence="1">
    <location>
        <begin position="106"/>
        <end position="134"/>
    </location>
</feature>
<feature type="compositionally biased region" description="Basic and acidic residues" evidence="1">
    <location>
        <begin position="217"/>
        <end position="227"/>
    </location>
</feature>
<feature type="region of interest" description="Disordered" evidence="1">
    <location>
        <begin position="106"/>
        <end position="146"/>
    </location>
</feature>
<organism evidence="2">
    <name type="scientific">Puccinia triticina (isolate 1-1 / race 1 (BBBD))</name>
    <name type="common">Brown leaf rust fungus</name>
    <dbReference type="NCBI Taxonomy" id="630390"/>
    <lineage>
        <taxon>Eukaryota</taxon>
        <taxon>Fungi</taxon>
        <taxon>Dikarya</taxon>
        <taxon>Basidiomycota</taxon>
        <taxon>Pucciniomycotina</taxon>
        <taxon>Pucciniomycetes</taxon>
        <taxon>Pucciniales</taxon>
        <taxon>Pucciniaceae</taxon>
        <taxon>Puccinia</taxon>
    </lineage>
</organism>
<protein>
    <submittedName>
        <fullName evidence="2 3">Uncharacterized protein</fullName>
    </submittedName>
</protein>
<name>A0A180G553_PUCT1</name>
<feature type="compositionally biased region" description="Basic and acidic residues" evidence="1">
    <location>
        <begin position="179"/>
        <end position="188"/>
    </location>
</feature>
<evidence type="ECO:0000256" key="1">
    <source>
        <dbReference type="SAM" id="MobiDB-lite"/>
    </source>
</evidence>
<feature type="region of interest" description="Disordered" evidence="1">
    <location>
        <begin position="174"/>
        <end position="193"/>
    </location>
</feature>
<reference evidence="3 4" key="3">
    <citation type="journal article" date="2017" name="G3 (Bethesda)">
        <title>Comparative analysis highlights variable genome content of wheat rusts and divergence of the mating loci.</title>
        <authorList>
            <person name="Cuomo C.A."/>
            <person name="Bakkeren G."/>
            <person name="Khalil H.B."/>
            <person name="Panwar V."/>
            <person name="Joly D."/>
            <person name="Linning R."/>
            <person name="Sakthikumar S."/>
            <person name="Song X."/>
            <person name="Adiconis X."/>
            <person name="Fan L."/>
            <person name="Goldberg J.M."/>
            <person name="Levin J.Z."/>
            <person name="Young S."/>
            <person name="Zeng Q."/>
            <person name="Anikster Y."/>
            <person name="Bruce M."/>
            <person name="Wang M."/>
            <person name="Yin C."/>
            <person name="McCallum B."/>
            <person name="Szabo L.J."/>
            <person name="Hulbert S."/>
            <person name="Chen X."/>
            <person name="Fellers J.P."/>
        </authorList>
    </citation>
    <scope>NUCLEOTIDE SEQUENCE</scope>
    <source>
        <strain evidence="3">isolate 1-1 / race 1 (BBBD)</strain>
        <strain evidence="4">Isolate 1-1 / race 1 (BBBD)</strain>
    </source>
</reference>
<proteinExistence type="predicted"/>
<gene>
    <name evidence="2" type="ORF">PTTG_10816</name>
</gene>
<evidence type="ECO:0000313" key="4">
    <source>
        <dbReference type="Proteomes" id="UP000005240"/>
    </source>
</evidence>
<reference evidence="2" key="1">
    <citation type="submission" date="2009-11" db="EMBL/GenBank/DDBJ databases">
        <authorList>
            <consortium name="The Broad Institute Genome Sequencing Platform"/>
            <person name="Ward D."/>
            <person name="Feldgarden M."/>
            <person name="Earl A."/>
            <person name="Young S.K."/>
            <person name="Zeng Q."/>
            <person name="Koehrsen M."/>
            <person name="Alvarado L."/>
            <person name="Berlin A."/>
            <person name="Bochicchio J."/>
            <person name="Borenstein D."/>
            <person name="Chapman S.B."/>
            <person name="Chen Z."/>
            <person name="Engels R."/>
            <person name="Freedman E."/>
            <person name="Gellesch M."/>
            <person name="Goldberg J."/>
            <person name="Griggs A."/>
            <person name="Gujja S."/>
            <person name="Heilman E."/>
            <person name="Heiman D."/>
            <person name="Hepburn T."/>
            <person name="Howarth C."/>
            <person name="Jen D."/>
            <person name="Larson L."/>
            <person name="Lewis B."/>
            <person name="Mehta T."/>
            <person name="Park D."/>
            <person name="Pearson M."/>
            <person name="Roberts A."/>
            <person name="Saif S."/>
            <person name="Shea T."/>
            <person name="Shenoy N."/>
            <person name="Sisk P."/>
            <person name="Stolte C."/>
            <person name="Sykes S."/>
            <person name="Thomson T."/>
            <person name="Walk T."/>
            <person name="White J."/>
            <person name="Yandava C."/>
            <person name="Izard J."/>
            <person name="Baranova O.V."/>
            <person name="Blanton J.M."/>
            <person name="Tanner A.C."/>
            <person name="Dewhirst F.E."/>
            <person name="Haas B."/>
            <person name="Nusbaum C."/>
            <person name="Birren B."/>
        </authorList>
    </citation>
    <scope>NUCLEOTIDE SEQUENCE [LARGE SCALE GENOMIC DNA]</scope>
    <source>
        <strain evidence="2">1-1 BBBD Race 1</strain>
    </source>
</reference>
<evidence type="ECO:0000313" key="3">
    <source>
        <dbReference type="EnsemblFungi" id="PTTG_10816-t43_1-p1"/>
    </source>
</evidence>
<dbReference type="EnsemblFungi" id="PTTG_10816-t43_1">
    <property type="protein sequence ID" value="PTTG_10816-t43_1-p1"/>
    <property type="gene ID" value="PTTG_10816"/>
</dbReference>
<feature type="region of interest" description="Disordered" evidence="1">
    <location>
        <begin position="215"/>
        <end position="234"/>
    </location>
</feature>
<reference evidence="3" key="4">
    <citation type="submission" date="2025-05" db="UniProtKB">
        <authorList>
            <consortium name="EnsemblFungi"/>
        </authorList>
    </citation>
    <scope>IDENTIFICATION</scope>
    <source>
        <strain evidence="3">isolate 1-1 / race 1 (BBBD)</strain>
    </source>
</reference>
<evidence type="ECO:0000313" key="2">
    <source>
        <dbReference type="EMBL" id="OAV87552.1"/>
    </source>
</evidence>
<accession>A0A180G553</accession>
<dbReference type="Proteomes" id="UP000005240">
    <property type="component" value="Unassembled WGS sequence"/>
</dbReference>
<dbReference type="AlphaFoldDB" id="A0A180G553"/>
<keyword evidence="4" id="KW-1185">Reference proteome</keyword>
<dbReference type="EMBL" id="ADAS02000359">
    <property type="protein sequence ID" value="OAV87552.1"/>
    <property type="molecule type" value="Genomic_DNA"/>
</dbReference>
<reference evidence="2" key="2">
    <citation type="submission" date="2016-05" db="EMBL/GenBank/DDBJ databases">
        <title>Comparative analysis highlights variable genome content of wheat rusts and divergence of the mating loci.</title>
        <authorList>
            <person name="Cuomo C.A."/>
            <person name="Bakkeren G."/>
            <person name="Szabo L."/>
            <person name="Khalil H."/>
            <person name="Joly D."/>
            <person name="Goldberg J."/>
            <person name="Young S."/>
            <person name="Zeng Q."/>
            <person name="Fellers J."/>
        </authorList>
    </citation>
    <scope>NUCLEOTIDE SEQUENCE [LARGE SCALE GENOMIC DNA]</scope>
    <source>
        <strain evidence="2">1-1 BBBD Race 1</strain>
    </source>
</reference>
<dbReference type="VEuPathDB" id="FungiDB:PTTG_10816"/>